<reference evidence="1 2" key="1">
    <citation type="journal article" date="2018" name="Nat. Ecol. Evol.">
        <title>Pezizomycetes genomes reveal the molecular basis of ectomycorrhizal truffle lifestyle.</title>
        <authorList>
            <person name="Murat C."/>
            <person name="Payen T."/>
            <person name="Noel B."/>
            <person name="Kuo A."/>
            <person name="Morin E."/>
            <person name="Chen J."/>
            <person name="Kohler A."/>
            <person name="Krizsan K."/>
            <person name="Balestrini R."/>
            <person name="Da Silva C."/>
            <person name="Montanini B."/>
            <person name="Hainaut M."/>
            <person name="Levati E."/>
            <person name="Barry K.W."/>
            <person name="Belfiori B."/>
            <person name="Cichocki N."/>
            <person name="Clum A."/>
            <person name="Dockter R.B."/>
            <person name="Fauchery L."/>
            <person name="Guy J."/>
            <person name="Iotti M."/>
            <person name="Le Tacon F."/>
            <person name="Lindquist E.A."/>
            <person name="Lipzen A."/>
            <person name="Malagnac F."/>
            <person name="Mello A."/>
            <person name="Molinier V."/>
            <person name="Miyauchi S."/>
            <person name="Poulain J."/>
            <person name="Riccioni C."/>
            <person name="Rubini A."/>
            <person name="Sitrit Y."/>
            <person name="Splivallo R."/>
            <person name="Traeger S."/>
            <person name="Wang M."/>
            <person name="Zifcakova L."/>
            <person name="Wipf D."/>
            <person name="Zambonelli A."/>
            <person name="Paolocci F."/>
            <person name="Nowrousian M."/>
            <person name="Ottonello S."/>
            <person name="Baldrian P."/>
            <person name="Spatafora J.W."/>
            <person name="Henrissat B."/>
            <person name="Nagy L.G."/>
            <person name="Aury J.M."/>
            <person name="Wincker P."/>
            <person name="Grigoriev I.V."/>
            <person name="Bonfante P."/>
            <person name="Martin F.M."/>
        </authorList>
    </citation>
    <scope>NUCLEOTIDE SEQUENCE [LARGE SCALE GENOMIC DNA]</scope>
    <source>
        <strain evidence="1 2">120613-1</strain>
    </source>
</reference>
<sequence length="139" mass="15862">MVFTLKSCEIREQTKGSSSAPYQLVYSRVIYNEKLGEEQSFHRLPYHFSLIPTNSSFFRCAVFFGMPSGTVRYSVHPFFLSRAFPPPSLSIHVRTHKSRIKGMWENSPKQVKIQPLLYCSSFARSQGAGRVANKCATYV</sequence>
<evidence type="ECO:0000313" key="2">
    <source>
        <dbReference type="Proteomes" id="UP000276215"/>
    </source>
</evidence>
<name>A0A3N4K6N5_9PEZI</name>
<keyword evidence="2" id="KW-1185">Reference proteome</keyword>
<dbReference type="EMBL" id="ML120351">
    <property type="protein sequence ID" value="RPB06194.1"/>
    <property type="molecule type" value="Genomic_DNA"/>
</dbReference>
<dbReference type="Proteomes" id="UP000276215">
    <property type="component" value="Unassembled WGS sequence"/>
</dbReference>
<proteinExistence type="predicted"/>
<protein>
    <submittedName>
        <fullName evidence="1">Uncharacterized protein</fullName>
    </submittedName>
</protein>
<dbReference type="AlphaFoldDB" id="A0A3N4K6N5"/>
<evidence type="ECO:0000313" key="1">
    <source>
        <dbReference type="EMBL" id="RPB06194.1"/>
    </source>
</evidence>
<organism evidence="1 2">
    <name type="scientific">Choiromyces venosus 120613-1</name>
    <dbReference type="NCBI Taxonomy" id="1336337"/>
    <lineage>
        <taxon>Eukaryota</taxon>
        <taxon>Fungi</taxon>
        <taxon>Dikarya</taxon>
        <taxon>Ascomycota</taxon>
        <taxon>Pezizomycotina</taxon>
        <taxon>Pezizomycetes</taxon>
        <taxon>Pezizales</taxon>
        <taxon>Tuberaceae</taxon>
        <taxon>Choiromyces</taxon>
    </lineage>
</organism>
<gene>
    <name evidence="1" type="ORF">L873DRAFT_30578</name>
</gene>
<accession>A0A3N4K6N5</accession>